<evidence type="ECO:0000313" key="4">
    <source>
        <dbReference type="Proteomes" id="UP000248079"/>
    </source>
</evidence>
<evidence type="ECO:0000313" key="3">
    <source>
        <dbReference type="EMBL" id="PXX95177.1"/>
    </source>
</evidence>
<keyword evidence="1" id="KW-0175">Coiled coil</keyword>
<keyword evidence="2" id="KW-0732">Signal</keyword>
<keyword evidence="4" id="KW-1185">Reference proteome</keyword>
<evidence type="ECO:0000256" key="2">
    <source>
        <dbReference type="SAM" id="SignalP"/>
    </source>
</evidence>
<comment type="caution">
    <text evidence="3">The sequence shown here is derived from an EMBL/GenBank/DDBJ whole genome shotgun (WGS) entry which is preliminary data.</text>
</comment>
<feature type="coiled-coil region" evidence="1">
    <location>
        <begin position="229"/>
        <end position="256"/>
    </location>
</feature>
<dbReference type="Proteomes" id="UP000248079">
    <property type="component" value="Unassembled WGS sequence"/>
</dbReference>
<protein>
    <submittedName>
        <fullName evidence="3">Uncharacterized protein</fullName>
    </submittedName>
</protein>
<dbReference type="OrthoDB" id="769954at2"/>
<sequence>MKNYLLIFLVLISSGSFGQTLTQIQKRNARATGYAIVASRNPGIKFSIYMIPWDGINTLEYNANKQINPGWHAQAAVKGNYFYQSFDGMDFTHYSSVVLSQEEFDKYKDKGTQWWIVCSTLPPYSDKRKKMQELEVSGDAILRSNVGIGTAASSNYKLDVNGSIRARELKVDMQGADFVFDDDYNLRSLNDLEDFIQANKHLPDVAPAKEMQENGVNQSEMNQLLLRKIEELTLYVIELKRENERMKVQVNHVKESIKK</sequence>
<accession>A0A2V3ZUS5</accession>
<gene>
    <name evidence="3" type="ORF">DF185_22625</name>
</gene>
<organism evidence="3 4">
    <name type="scientific">Marinifilum breve</name>
    <dbReference type="NCBI Taxonomy" id="2184082"/>
    <lineage>
        <taxon>Bacteria</taxon>
        <taxon>Pseudomonadati</taxon>
        <taxon>Bacteroidota</taxon>
        <taxon>Bacteroidia</taxon>
        <taxon>Marinilabiliales</taxon>
        <taxon>Marinifilaceae</taxon>
    </lineage>
</organism>
<feature type="signal peptide" evidence="2">
    <location>
        <begin position="1"/>
        <end position="18"/>
    </location>
</feature>
<feature type="chain" id="PRO_5016090691" evidence="2">
    <location>
        <begin position="19"/>
        <end position="259"/>
    </location>
</feature>
<name>A0A2V3ZUS5_9BACT</name>
<dbReference type="AlphaFoldDB" id="A0A2V3ZUS5"/>
<proteinExistence type="predicted"/>
<reference evidence="3 4" key="1">
    <citation type="submission" date="2018-05" db="EMBL/GenBank/DDBJ databases">
        <title>Marinifilum breve JC075T sp. nov., a marine bacterium isolated from Yongle Blue Hole in the South China Sea.</title>
        <authorList>
            <person name="Fu T."/>
        </authorList>
    </citation>
    <scope>NUCLEOTIDE SEQUENCE [LARGE SCALE GENOMIC DNA]</scope>
    <source>
        <strain evidence="3 4">JC075</strain>
    </source>
</reference>
<dbReference type="RefSeq" id="WP_110363990.1">
    <property type="nucleotide sequence ID" value="NZ_QFLI01000017.1"/>
</dbReference>
<evidence type="ECO:0000256" key="1">
    <source>
        <dbReference type="SAM" id="Coils"/>
    </source>
</evidence>
<dbReference type="EMBL" id="QFLI01000017">
    <property type="protein sequence ID" value="PXX95177.1"/>
    <property type="molecule type" value="Genomic_DNA"/>
</dbReference>